<dbReference type="Proteomes" id="UP000886355">
    <property type="component" value="Unassembled WGS sequence"/>
</dbReference>
<evidence type="ECO:0000256" key="2">
    <source>
        <dbReference type="ARBA" id="ARBA00022692"/>
    </source>
</evidence>
<comment type="subcellular location">
    <subcellularLocation>
        <location evidence="1">Membrane</location>
        <topology evidence="1">Single-pass membrane protein</topology>
    </subcellularLocation>
</comment>
<dbReference type="Pfam" id="PF04357">
    <property type="entry name" value="TamB"/>
    <property type="match status" value="1"/>
</dbReference>
<reference evidence="6" key="1">
    <citation type="journal article" date="2020" name="mSystems">
        <title>Genome- and Community-Level Interaction Insights into Carbon Utilization and Element Cycling Functions of Hydrothermarchaeota in Hydrothermal Sediment.</title>
        <authorList>
            <person name="Zhou Z."/>
            <person name="Liu Y."/>
            <person name="Xu W."/>
            <person name="Pan J."/>
            <person name="Luo Z.H."/>
            <person name="Li M."/>
        </authorList>
    </citation>
    <scope>NUCLEOTIDE SEQUENCE [LARGE SCALE GENOMIC DNA]</scope>
    <source>
        <strain evidence="6">HyVt-19</strain>
    </source>
</reference>
<dbReference type="GO" id="GO:0005886">
    <property type="term" value="C:plasma membrane"/>
    <property type="evidence" value="ECO:0007669"/>
    <property type="project" value="InterPro"/>
</dbReference>
<keyword evidence="2" id="KW-0812">Transmembrane</keyword>
<evidence type="ECO:0000256" key="1">
    <source>
        <dbReference type="ARBA" id="ARBA00004167"/>
    </source>
</evidence>
<feature type="non-terminal residue" evidence="6">
    <location>
        <position position="1"/>
    </location>
</feature>
<dbReference type="GO" id="GO:0097347">
    <property type="term" value="C:TAM protein secretion complex"/>
    <property type="evidence" value="ECO:0007669"/>
    <property type="project" value="TreeGrafter"/>
</dbReference>
<dbReference type="InterPro" id="IPR007452">
    <property type="entry name" value="TamB_C"/>
</dbReference>
<keyword evidence="4" id="KW-0472">Membrane</keyword>
<dbReference type="PANTHER" id="PTHR36985:SF1">
    <property type="entry name" value="TRANSLOCATION AND ASSEMBLY MODULE SUBUNIT TAMB"/>
    <property type="match status" value="1"/>
</dbReference>
<accession>A0A7C1ALV3</accession>
<evidence type="ECO:0000313" key="6">
    <source>
        <dbReference type="EMBL" id="HDL90087.1"/>
    </source>
</evidence>
<organism evidence="6">
    <name type="scientific">Thermodesulforhabdus norvegica</name>
    <dbReference type="NCBI Taxonomy" id="39841"/>
    <lineage>
        <taxon>Bacteria</taxon>
        <taxon>Pseudomonadati</taxon>
        <taxon>Thermodesulfobacteriota</taxon>
        <taxon>Syntrophobacteria</taxon>
        <taxon>Syntrophobacterales</taxon>
        <taxon>Thermodesulforhabdaceae</taxon>
        <taxon>Thermodesulforhabdus</taxon>
    </lineage>
</organism>
<keyword evidence="3" id="KW-1133">Transmembrane helix</keyword>
<comment type="caution">
    <text evidence="6">The sequence shown here is derived from an EMBL/GenBank/DDBJ whole genome shotgun (WGS) entry which is preliminary data.</text>
</comment>
<gene>
    <name evidence="6" type="ORF">ENG14_04205</name>
</gene>
<evidence type="ECO:0000259" key="5">
    <source>
        <dbReference type="Pfam" id="PF04357"/>
    </source>
</evidence>
<feature type="domain" description="Translocation and assembly module TamB C-terminal" evidence="5">
    <location>
        <begin position="44"/>
        <end position="292"/>
    </location>
</feature>
<evidence type="ECO:0000256" key="3">
    <source>
        <dbReference type="ARBA" id="ARBA00022989"/>
    </source>
</evidence>
<dbReference type="PANTHER" id="PTHR36985">
    <property type="entry name" value="TRANSLOCATION AND ASSEMBLY MODULE SUBUNIT TAMB"/>
    <property type="match status" value="1"/>
</dbReference>
<sequence>DIISLRGDFQTIKVVLDLDELSDAINKSFPEVEIVEDEGEGELVEESSSTVFERLDMDLNVDCSGGNAWVRGLGIETEVSGNIRIVKRPNDDLHLFGRIASKRGWYSFQSIRLKIVKGQVEFRGVYPPDPGLDIVGEKQVDEVVVRVEIKGRVTEPEFHLSGVPSMSEVDALSYLLFGRPARQLTARESVSMQEQAALLLGSKASRIFKELLGNTPFTPDILNFRRGESGSEVLEIGKYLTPDFYVTYEKDVTEGREDKVDIEYRVNRHISIQSQIGGSGNSGVDVLWRYDFGD</sequence>
<dbReference type="GO" id="GO:0009306">
    <property type="term" value="P:protein secretion"/>
    <property type="evidence" value="ECO:0007669"/>
    <property type="project" value="InterPro"/>
</dbReference>
<proteinExistence type="predicted"/>
<evidence type="ECO:0000256" key="4">
    <source>
        <dbReference type="ARBA" id="ARBA00023136"/>
    </source>
</evidence>
<dbReference type="AlphaFoldDB" id="A0A7C1ALV3"/>
<name>A0A7C1ALV3_9BACT</name>
<dbReference type="EMBL" id="DQZW01000200">
    <property type="protein sequence ID" value="HDL90087.1"/>
    <property type="molecule type" value="Genomic_DNA"/>
</dbReference>
<protein>
    <submittedName>
        <fullName evidence="6">Translocation/assembly module TamB</fullName>
    </submittedName>
</protein>